<organism evidence="2 3">
    <name type="scientific">Olea europaea subsp. europaea</name>
    <dbReference type="NCBI Taxonomy" id="158383"/>
    <lineage>
        <taxon>Eukaryota</taxon>
        <taxon>Viridiplantae</taxon>
        <taxon>Streptophyta</taxon>
        <taxon>Embryophyta</taxon>
        <taxon>Tracheophyta</taxon>
        <taxon>Spermatophyta</taxon>
        <taxon>Magnoliopsida</taxon>
        <taxon>eudicotyledons</taxon>
        <taxon>Gunneridae</taxon>
        <taxon>Pentapetalae</taxon>
        <taxon>asterids</taxon>
        <taxon>lamiids</taxon>
        <taxon>Lamiales</taxon>
        <taxon>Oleaceae</taxon>
        <taxon>Oleeae</taxon>
        <taxon>Olea</taxon>
    </lineage>
</organism>
<reference evidence="2 3" key="1">
    <citation type="submission" date="2019-12" db="EMBL/GenBank/DDBJ databases">
        <authorList>
            <person name="Alioto T."/>
            <person name="Alioto T."/>
            <person name="Gomez Garrido J."/>
        </authorList>
    </citation>
    <scope>NUCLEOTIDE SEQUENCE [LARGE SCALE GENOMIC DNA]</scope>
</reference>
<proteinExistence type="predicted"/>
<evidence type="ECO:0000256" key="1">
    <source>
        <dbReference type="SAM" id="Coils"/>
    </source>
</evidence>
<name>A0A8S0U787_OLEEU</name>
<dbReference type="Proteomes" id="UP000594638">
    <property type="component" value="Unassembled WGS sequence"/>
</dbReference>
<evidence type="ECO:0000313" key="3">
    <source>
        <dbReference type="Proteomes" id="UP000594638"/>
    </source>
</evidence>
<keyword evidence="3" id="KW-1185">Reference proteome</keyword>
<gene>
    <name evidence="2" type="ORF">OLEA9_A087470</name>
</gene>
<dbReference type="EMBL" id="CACTIH010007469">
    <property type="protein sequence ID" value="CAA3014128.1"/>
    <property type="molecule type" value="Genomic_DNA"/>
</dbReference>
<accession>A0A8S0U787</accession>
<evidence type="ECO:0000313" key="2">
    <source>
        <dbReference type="EMBL" id="CAA3014128.1"/>
    </source>
</evidence>
<protein>
    <submittedName>
        <fullName evidence="2">Uncharacterized protein</fullName>
    </submittedName>
</protein>
<dbReference type="AlphaFoldDB" id="A0A8S0U787"/>
<keyword evidence="1" id="KW-0175">Coiled coil</keyword>
<sequence>MDIRRLQRLNKDFCQKVADAEAEVKRLKFEAYTTNEVSEAFLAQAWLSRVEVLTIENEDLKKEVYHCKAEINAMTKLPVSFVNFGGGNYGKRVDLASIRNEFYLEEPATLAEDAIEASVEDVEENQQEPQRMMPLLRG</sequence>
<feature type="coiled-coil region" evidence="1">
    <location>
        <begin position="3"/>
        <end position="63"/>
    </location>
</feature>
<comment type="caution">
    <text evidence="2">The sequence shown here is derived from an EMBL/GenBank/DDBJ whole genome shotgun (WGS) entry which is preliminary data.</text>
</comment>
<dbReference type="Gramene" id="OE9A087470T1">
    <property type="protein sequence ID" value="OE9A087470C1"/>
    <property type="gene ID" value="OE9A087470"/>
</dbReference>